<dbReference type="Pfam" id="PF00589">
    <property type="entry name" value="Phage_integrase"/>
    <property type="match status" value="1"/>
</dbReference>
<dbReference type="GO" id="GO:0015074">
    <property type="term" value="P:DNA integration"/>
    <property type="evidence" value="ECO:0007669"/>
    <property type="project" value="InterPro"/>
</dbReference>
<dbReference type="InterPro" id="IPR002104">
    <property type="entry name" value="Integrase_catalytic"/>
</dbReference>
<keyword evidence="1" id="KW-0233">DNA recombination</keyword>
<dbReference type="AlphaFoldDB" id="A0A6J7A9E6"/>
<protein>
    <submittedName>
        <fullName evidence="3">Unannotated protein</fullName>
    </submittedName>
</protein>
<evidence type="ECO:0000313" key="3">
    <source>
        <dbReference type="EMBL" id="CAB4829437.1"/>
    </source>
</evidence>
<dbReference type="GO" id="GO:0006310">
    <property type="term" value="P:DNA recombination"/>
    <property type="evidence" value="ECO:0007669"/>
    <property type="project" value="UniProtKB-KW"/>
</dbReference>
<dbReference type="InterPro" id="IPR013762">
    <property type="entry name" value="Integrase-like_cat_sf"/>
</dbReference>
<name>A0A6J7A9E6_9ZZZZ</name>
<reference evidence="3" key="1">
    <citation type="submission" date="2020-05" db="EMBL/GenBank/DDBJ databases">
        <authorList>
            <person name="Chiriac C."/>
            <person name="Salcher M."/>
            <person name="Ghai R."/>
            <person name="Kavagutti S V."/>
        </authorList>
    </citation>
    <scope>NUCLEOTIDE SEQUENCE</scope>
</reference>
<proteinExistence type="predicted"/>
<dbReference type="Gene3D" id="1.10.443.10">
    <property type="entry name" value="Intergrase catalytic core"/>
    <property type="match status" value="1"/>
</dbReference>
<dbReference type="InterPro" id="IPR011010">
    <property type="entry name" value="DNA_brk_join_enz"/>
</dbReference>
<sequence>MVVVAVEPCNLFREHARPHGVPKGTNLHVLRHTCVSVLIGEGAQQKEIQELCGHESIMETMDTYGHLFESNSASLAEKMDEAARKARSKKNKEMVLVS</sequence>
<feature type="domain" description="Tyr recombinase" evidence="2">
    <location>
        <begin position="1"/>
        <end position="80"/>
    </location>
</feature>
<evidence type="ECO:0000256" key="1">
    <source>
        <dbReference type="ARBA" id="ARBA00023172"/>
    </source>
</evidence>
<accession>A0A6J7A9E6</accession>
<dbReference type="SUPFAM" id="SSF56349">
    <property type="entry name" value="DNA breaking-rejoining enzymes"/>
    <property type="match status" value="1"/>
</dbReference>
<dbReference type="EMBL" id="CAFABG010000055">
    <property type="protein sequence ID" value="CAB4829437.1"/>
    <property type="molecule type" value="Genomic_DNA"/>
</dbReference>
<gene>
    <name evidence="3" type="ORF">UFOPK3181_00784</name>
</gene>
<dbReference type="PROSITE" id="PS51898">
    <property type="entry name" value="TYR_RECOMBINASE"/>
    <property type="match status" value="1"/>
</dbReference>
<organism evidence="3">
    <name type="scientific">freshwater metagenome</name>
    <dbReference type="NCBI Taxonomy" id="449393"/>
    <lineage>
        <taxon>unclassified sequences</taxon>
        <taxon>metagenomes</taxon>
        <taxon>ecological metagenomes</taxon>
    </lineage>
</organism>
<dbReference type="GO" id="GO:0003677">
    <property type="term" value="F:DNA binding"/>
    <property type="evidence" value="ECO:0007669"/>
    <property type="project" value="InterPro"/>
</dbReference>
<evidence type="ECO:0000259" key="2">
    <source>
        <dbReference type="PROSITE" id="PS51898"/>
    </source>
</evidence>